<name>E1SNK8_FERBD</name>
<dbReference type="AlphaFoldDB" id="E1SNK8"/>
<keyword evidence="3" id="KW-0804">Transcription</keyword>
<dbReference type="Proteomes" id="UP000006683">
    <property type="component" value="Chromosome"/>
</dbReference>
<keyword evidence="1" id="KW-0805">Transcription regulation</keyword>
<dbReference type="InterPro" id="IPR009057">
    <property type="entry name" value="Homeodomain-like_sf"/>
</dbReference>
<evidence type="ECO:0000256" key="2">
    <source>
        <dbReference type="ARBA" id="ARBA00023125"/>
    </source>
</evidence>
<dbReference type="GO" id="GO:0000976">
    <property type="term" value="F:transcription cis-regulatory region binding"/>
    <property type="evidence" value="ECO:0007669"/>
    <property type="project" value="TreeGrafter"/>
</dbReference>
<organism evidence="5 6">
    <name type="scientific">Ferrimonas balearica (strain DSM 9799 / CCM 4581 / KCTC 23876 / PAT)</name>
    <dbReference type="NCBI Taxonomy" id="550540"/>
    <lineage>
        <taxon>Bacteria</taxon>
        <taxon>Pseudomonadati</taxon>
        <taxon>Pseudomonadota</taxon>
        <taxon>Gammaproteobacteria</taxon>
        <taxon>Alteromonadales</taxon>
        <taxon>Ferrimonadaceae</taxon>
        <taxon>Ferrimonas</taxon>
    </lineage>
</organism>
<feature type="domain" description="HTH araC/xylS-type" evidence="4">
    <location>
        <begin position="218"/>
        <end position="315"/>
    </location>
</feature>
<dbReference type="KEGG" id="fbl:Fbal_2479"/>
<dbReference type="eggNOG" id="COG2207">
    <property type="taxonomic scope" value="Bacteria"/>
</dbReference>
<dbReference type="SUPFAM" id="SSF46689">
    <property type="entry name" value="Homeodomain-like"/>
    <property type="match status" value="1"/>
</dbReference>
<evidence type="ECO:0000313" key="6">
    <source>
        <dbReference type="Proteomes" id="UP000006683"/>
    </source>
</evidence>
<dbReference type="InterPro" id="IPR018060">
    <property type="entry name" value="HTH_AraC"/>
</dbReference>
<dbReference type="PANTHER" id="PTHR47894">
    <property type="entry name" value="HTH-TYPE TRANSCRIPTIONAL REGULATOR GADX"/>
    <property type="match status" value="1"/>
</dbReference>
<sequence length="317" mass="36021">MEPPLIMRASVAEPFFQLLPQLGLDADALLAQFEIERGQPFVPARKIWYLIDHIALCLEDPDFLLNHRDAFQARIDQTLLRGTASPSPNLHWALSQAVQNVNTRLTNARWFLDIRDDGVVKIGSRSPFIFDRGEWQSEQGFFCFVLALIEQIGLKISDVFEAGSKTEREKCDFFTGHNIRFISHCSSAYLKFRVGTDSLITLPALSALEQDQAIDLCDLIRTLLANAPLNAQPSLSDMARALNVTPRTLQRYLAQQQTQYGQLRDLAWREAVMLQLIKSRSIKAASYDLGYRNLSQFYARFQRCFGTTPKAYLSQQA</sequence>
<keyword evidence="6" id="KW-1185">Reference proteome</keyword>
<accession>E1SNK8</accession>
<evidence type="ECO:0000256" key="1">
    <source>
        <dbReference type="ARBA" id="ARBA00023015"/>
    </source>
</evidence>
<dbReference type="Gene3D" id="1.10.10.60">
    <property type="entry name" value="Homeodomain-like"/>
    <property type="match status" value="1"/>
</dbReference>
<dbReference type="Pfam" id="PF12833">
    <property type="entry name" value="HTH_18"/>
    <property type="match status" value="1"/>
</dbReference>
<dbReference type="GeneID" id="67182688"/>
<dbReference type="GO" id="GO:0003700">
    <property type="term" value="F:DNA-binding transcription factor activity"/>
    <property type="evidence" value="ECO:0007669"/>
    <property type="project" value="InterPro"/>
</dbReference>
<evidence type="ECO:0000313" key="5">
    <source>
        <dbReference type="EMBL" id="ADN76681.1"/>
    </source>
</evidence>
<gene>
    <name evidence="5" type="ordered locus">Fbal_2479</name>
</gene>
<dbReference type="SMART" id="SM00342">
    <property type="entry name" value="HTH_ARAC"/>
    <property type="match status" value="1"/>
</dbReference>
<dbReference type="RefSeq" id="WP_013345987.1">
    <property type="nucleotide sequence ID" value="NC_014541.1"/>
</dbReference>
<dbReference type="PROSITE" id="PS01124">
    <property type="entry name" value="HTH_ARAC_FAMILY_2"/>
    <property type="match status" value="1"/>
</dbReference>
<evidence type="ECO:0000256" key="3">
    <source>
        <dbReference type="ARBA" id="ARBA00023163"/>
    </source>
</evidence>
<dbReference type="HOGENOM" id="CLU_876455_0_0_6"/>
<evidence type="ECO:0000259" key="4">
    <source>
        <dbReference type="PROSITE" id="PS01124"/>
    </source>
</evidence>
<keyword evidence="2" id="KW-0238">DNA-binding</keyword>
<proteinExistence type="predicted"/>
<dbReference type="OrthoDB" id="5740883at2"/>
<dbReference type="GO" id="GO:0005829">
    <property type="term" value="C:cytosol"/>
    <property type="evidence" value="ECO:0007669"/>
    <property type="project" value="TreeGrafter"/>
</dbReference>
<dbReference type="PANTHER" id="PTHR47894:SF1">
    <property type="entry name" value="HTH-TYPE TRANSCRIPTIONAL REGULATOR VQSM"/>
    <property type="match status" value="1"/>
</dbReference>
<dbReference type="EMBL" id="CP002209">
    <property type="protein sequence ID" value="ADN76681.1"/>
    <property type="molecule type" value="Genomic_DNA"/>
</dbReference>
<dbReference type="STRING" id="550540.Fbal_2479"/>
<reference evidence="5 6" key="1">
    <citation type="journal article" date="2010" name="Stand. Genomic Sci.">
        <title>Complete genome sequence of Ferrimonas balearica type strain (PAT).</title>
        <authorList>
            <person name="Nolan M."/>
            <person name="Sikorski J."/>
            <person name="Davenport K."/>
            <person name="Lucas S."/>
            <person name="Glavina Del Rio T."/>
            <person name="Tice H."/>
            <person name="Cheng J."/>
            <person name="Goodwin L."/>
            <person name="Pitluck S."/>
            <person name="Liolios K."/>
            <person name="Ivanova N."/>
            <person name="Mavromatis K."/>
            <person name="Ovchinnikova G."/>
            <person name="Pati A."/>
            <person name="Chen A."/>
            <person name="Palaniappan K."/>
            <person name="Land M."/>
            <person name="Hauser L."/>
            <person name="Chang Y."/>
            <person name="Jeffries C."/>
            <person name="Tapia R."/>
            <person name="Brettin T."/>
            <person name="Detter J."/>
            <person name="Han C."/>
            <person name="Yasawong M."/>
            <person name="Rohde M."/>
            <person name="Tindall B."/>
            <person name="Goker M."/>
            <person name="Woyke T."/>
            <person name="Bristow J."/>
            <person name="Eisen J."/>
            <person name="Markowitz V."/>
            <person name="Hugenholtz P."/>
            <person name="Kyrpides N."/>
            <person name="Klenk H."/>
            <person name="Lapidus A."/>
        </authorList>
    </citation>
    <scope>NUCLEOTIDE SEQUENCE [LARGE SCALE GENOMIC DNA]</scope>
    <source>
        <strain evidence="6">DSM 9799 / CCM 4581 / KCTC 23876 / PAT</strain>
    </source>
</reference>
<protein>
    <submittedName>
        <fullName evidence="5">Transcriptional regulator, AraC family</fullName>
    </submittedName>
</protein>